<feature type="compositionally biased region" description="Low complexity" evidence="1">
    <location>
        <begin position="7"/>
        <end position="25"/>
    </location>
</feature>
<dbReference type="AlphaFoldDB" id="A0A699ZGR8"/>
<feature type="compositionally biased region" description="Basic and acidic residues" evidence="1">
    <location>
        <begin position="114"/>
        <end position="136"/>
    </location>
</feature>
<feature type="region of interest" description="Disordered" evidence="1">
    <location>
        <begin position="151"/>
        <end position="257"/>
    </location>
</feature>
<keyword evidence="3" id="KW-1185">Reference proteome</keyword>
<feature type="compositionally biased region" description="Low complexity" evidence="1">
    <location>
        <begin position="168"/>
        <end position="177"/>
    </location>
</feature>
<accession>A0A699ZGR8</accession>
<feature type="compositionally biased region" description="Polar residues" evidence="1">
    <location>
        <begin position="220"/>
        <end position="232"/>
    </location>
</feature>
<comment type="caution">
    <text evidence="2">The sequence shown here is derived from an EMBL/GenBank/DDBJ whole genome shotgun (WGS) entry which is preliminary data.</text>
</comment>
<evidence type="ECO:0000256" key="1">
    <source>
        <dbReference type="SAM" id="MobiDB-lite"/>
    </source>
</evidence>
<feature type="region of interest" description="Disordered" evidence="1">
    <location>
        <begin position="1"/>
        <end position="136"/>
    </location>
</feature>
<evidence type="ECO:0000313" key="2">
    <source>
        <dbReference type="EMBL" id="GFH14792.1"/>
    </source>
</evidence>
<reference evidence="2 3" key="1">
    <citation type="submission" date="2020-02" db="EMBL/GenBank/DDBJ databases">
        <title>Draft genome sequence of Haematococcus lacustris strain NIES-144.</title>
        <authorList>
            <person name="Morimoto D."/>
            <person name="Nakagawa S."/>
            <person name="Yoshida T."/>
            <person name="Sawayama S."/>
        </authorList>
    </citation>
    <scope>NUCLEOTIDE SEQUENCE [LARGE SCALE GENOMIC DNA]</scope>
    <source>
        <strain evidence="2 3">NIES-144</strain>
    </source>
</reference>
<dbReference type="EMBL" id="BLLF01000767">
    <property type="protein sequence ID" value="GFH14792.1"/>
    <property type="molecule type" value="Genomic_DNA"/>
</dbReference>
<organism evidence="2 3">
    <name type="scientific">Haematococcus lacustris</name>
    <name type="common">Green alga</name>
    <name type="synonym">Haematococcus pluvialis</name>
    <dbReference type="NCBI Taxonomy" id="44745"/>
    <lineage>
        <taxon>Eukaryota</taxon>
        <taxon>Viridiplantae</taxon>
        <taxon>Chlorophyta</taxon>
        <taxon>core chlorophytes</taxon>
        <taxon>Chlorophyceae</taxon>
        <taxon>CS clade</taxon>
        <taxon>Chlamydomonadales</taxon>
        <taxon>Haematococcaceae</taxon>
        <taxon>Haematococcus</taxon>
    </lineage>
</organism>
<gene>
    <name evidence="2" type="ORF">HaLaN_10907</name>
</gene>
<dbReference type="Proteomes" id="UP000485058">
    <property type="component" value="Unassembled WGS sequence"/>
</dbReference>
<name>A0A699ZGR8_HAELA</name>
<proteinExistence type="predicted"/>
<protein>
    <submittedName>
        <fullName evidence="2">Uncharacterized protein</fullName>
    </submittedName>
</protein>
<evidence type="ECO:0000313" key="3">
    <source>
        <dbReference type="Proteomes" id="UP000485058"/>
    </source>
</evidence>
<sequence length="257" mass="26113">MRKAAAKKAQQAAVPGGVPGVEVEASPTASQAGVVASGSRRASESHSAKPGRNVNILVVQSPGGEQAGSPRQRNAARGRSSTTAGSNDPAADEKPGNNQPLPAEAAASNEPVDWQERDKSASQDWRSEQHLSRMGDRFAAIVIARRRLTMDGTSPGAAAGLGAGSGPSAGRPAGSLPQLPAAIVGAEGQAATQPAASEPAPSTPQPAKRSKRTEAEQAAEITQPTKAEQASELSKGKSVKAKPAPQPGRQHPGNIYV</sequence>